<dbReference type="GO" id="GO:0006816">
    <property type="term" value="P:calcium ion transport"/>
    <property type="evidence" value="ECO:0007669"/>
    <property type="project" value="TreeGrafter"/>
</dbReference>
<dbReference type="InterPro" id="IPR038126">
    <property type="entry name" value="RAMP_sf"/>
</dbReference>
<dbReference type="Ensembl" id="ENSEBUT00000008355.1">
    <property type="protein sequence ID" value="ENSEBUP00000007867.1"/>
    <property type="gene ID" value="ENSEBUG00000005122.1"/>
</dbReference>
<dbReference type="GO" id="GO:0032870">
    <property type="term" value="P:cellular response to hormone stimulus"/>
    <property type="evidence" value="ECO:0007669"/>
    <property type="project" value="TreeGrafter"/>
</dbReference>
<sequence>MNWNTNLQFSRTLALNLVNCTESCPDHARAERSKMTDNLPLFLYRDVYSLYDKFTKCTMMGAHEASCFWPNPSIDEIFSEAHHLFFANCSLDHLADPPPLILGLLIALPSVLTITTTVAVLCIVKRHEGKV</sequence>
<keyword evidence="8 11" id="KW-0472">Membrane</keyword>
<dbReference type="GO" id="GO:0007186">
    <property type="term" value="P:G protein-coupled receptor signaling pathway"/>
    <property type="evidence" value="ECO:0007669"/>
    <property type="project" value="TreeGrafter"/>
</dbReference>
<evidence type="ECO:0000256" key="8">
    <source>
        <dbReference type="ARBA" id="ARBA00023136"/>
    </source>
</evidence>
<evidence type="ECO:0000256" key="1">
    <source>
        <dbReference type="ARBA" id="ARBA00004251"/>
    </source>
</evidence>
<keyword evidence="13" id="KW-1185">Reference proteome</keyword>
<proteinExistence type="inferred from homology"/>
<dbReference type="GO" id="GO:0015026">
    <property type="term" value="F:coreceptor activity"/>
    <property type="evidence" value="ECO:0007669"/>
    <property type="project" value="InterPro"/>
</dbReference>
<dbReference type="Gene3D" id="1.10.150.510">
    <property type="entry name" value="Receptor activity modifying family"/>
    <property type="match status" value="1"/>
</dbReference>
<organism evidence="12 13">
    <name type="scientific">Eptatretus burgeri</name>
    <name type="common">Inshore hagfish</name>
    <dbReference type="NCBI Taxonomy" id="7764"/>
    <lineage>
        <taxon>Eukaryota</taxon>
        <taxon>Metazoa</taxon>
        <taxon>Chordata</taxon>
        <taxon>Craniata</taxon>
        <taxon>Vertebrata</taxon>
        <taxon>Cyclostomata</taxon>
        <taxon>Myxini</taxon>
        <taxon>Myxiniformes</taxon>
        <taxon>Myxinidae</taxon>
        <taxon>Eptatretinae</taxon>
        <taxon>Eptatretus</taxon>
    </lineage>
</organism>
<dbReference type="GO" id="GO:0005886">
    <property type="term" value="C:plasma membrane"/>
    <property type="evidence" value="ECO:0007669"/>
    <property type="project" value="UniProtKB-SubCell"/>
</dbReference>
<evidence type="ECO:0000256" key="6">
    <source>
        <dbReference type="ARBA" id="ARBA00022729"/>
    </source>
</evidence>
<dbReference type="PANTHER" id="PTHR14076">
    <property type="entry name" value="RECEPTOR ACTIVITY MODIFYING PROTEIN RAMP"/>
    <property type="match status" value="1"/>
</dbReference>
<name>A0A8C4PZU6_EPTBU</name>
<reference evidence="12" key="2">
    <citation type="submission" date="2025-09" db="UniProtKB">
        <authorList>
            <consortium name="Ensembl"/>
        </authorList>
    </citation>
    <scope>IDENTIFICATION</scope>
</reference>
<evidence type="ECO:0000256" key="2">
    <source>
        <dbReference type="ARBA" id="ARBA00007087"/>
    </source>
</evidence>
<dbReference type="GO" id="GO:0006886">
    <property type="term" value="P:intracellular protein transport"/>
    <property type="evidence" value="ECO:0007669"/>
    <property type="project" value="InterPro"/>
</dbReference>
<dbReference type="AlphaFoldDB" id="A0A8C4PZU6"/>
<evidence type="ECO:0000256" key="4">
    <source>
        <dbReference type="ARBA" id="ARBA00022475"/>
    </source>
</evidence>
<dbReference type="GO" id="GO:0031623">
    <property type="term" value="P:receptor internalization"/>
    <property type="evidence" value="ECO:0007669"/>
    <property type="project" value="TreeGrafter"/>
</dbReference>
<evidence type="ECO:0000256" key="7">
    <source>
        <dbReference type="ARBA" id="ARBA00022989"/>
    </source>
</evidence>
<dbReference type="PANTHER" id="PTHR14076:SF7">
    <property type="entry name" value="RECEPTOR ACTIVITY-MODIFYING PROTEIN 1-LIKE"/>
    <property type="match status" value="1"/>
</dbReference>
<keyword evidence="7 11" id="KW-1133">Transmembrane helix</keyword>
<dbReference type="GO" id="GO:0008277">
    <property type="term" value="P:regulation of G protein-coupled receptor signaling pathway"/>
    <property type="evidence" value="ECO:0007669"/>
    <property type="project" value="InterPro"/>
</dbReference>
<evidence type="ECO:0000256" key="11">
    <source>
        <dbReference type="SAM" id="Phobius"/>
    </source>
</evidence>
<keyword evidence="3" id="KW-0813">Transport</keyword>
<evidence type="ECO:0000313" key="13">
    <source>
        <dbReference type="Proteomes" id="UP000694388"/>
    </source>
</evidence>
<protein>
    <recommendedName>
        <fullName evidence="14">Receptor activity modifying protein 3</fullName>
    </recommendedName>
</protein>
<feature type="transmembrane region" description="Helical" evidence="11">
    <location>
        <begin position="100"/>
        <end position="124"/>
    </location>
</feature>
<evidence type="ECO:0000313" key="12">
    <source>
        <dbReference type="Ensembl" id="ENSEBUP00000007867.1"/>
    </source>
</evidence>
<keyword evidence="9" id="KW-1015">Disulfide bond</keyword>
<dbReference type="Proteomes" id="UP000694388">
    <property type="component" value="Unplaced"/>
</dbReference>
<keyword evidence="5 11" id="KW-0812">Transmembrane</keyword>
<dbReference type="GO" id="GO:0072659">
    <property type="term" value="P:protein localization to plasma membrane"/>
    <property type="evidence" value="ECO:0007669"/>
    <property type="project" value="TreeGrafter"/>
</dbReference>
<evidence type="ECO:0000256" key="10">
    <source>
        <dbReference type="ARBA" id="ARBA00023170"/>
    </source>
</evidence>
<dbReference type="GO" id="GO:0009986">
    <property type="term" value="C:cell surface"/>
    <property type="evidence" value="ECO:0007669"/>
    <property type="project" value="TreeGrafter"/>
</dbReference>
<dbReference type="InterPro" id="IPR006985">
    <property type="entry name" value="RAMP"/>
</dbReference>
<evidence type="ECO:0000256" key="3">
    <source>
        <dbReference type="ARBA" id="ARBA00022448"/>
    </source>
</evidence>
<dbReference type="GO" id="GO:0043235">
    <property type="term" value="C:receptor complex"/>
    <property type="evidence" value="ECO:0007669"/>
    <property type="project" value="TreeGrafter"/>
</dbReference>
<dbReference type="Pfam" id="PF04901">
    <property type="entry name" value="RAMP"/>
    <property type="match status" value="1"/>
</dbReference>
<keyword evidence="4" id="KW-1003">Cell membrane</keyword>
<accession>A0A8C4PZU6</accession>
<keyword evidence="10" id="KW-0675">Receptor</keyword>
<evidence type="ECO:0000256" key="5">
    <source>
        <dbReference type="ARBA" id="ARBA00022692"/>
    </source>
</evidence>
<reference evidence="12" key="1">
    <citation type="submission" date="2025-08" db="UniProtKB">
        <authorList>
            <consortium name="Ensembl"/>
        </authorList>
    </citation>
    <scope>IDENTIFICATION</scope>
</reference>
<dbReference type="OMA" id="HKEYFAN"/>
<evidence type="ECO:0000256" key="9">
    <source>
        <dbReference type="ARBA" id="ARBA00023157"/>
    </source>
</evidence>
<comment type="similarity">
    <text evidence="2">Belongs to the RAMP family.</text>
</comment>
<keyword evidence="6" id="KW-0732">Signal</keyword>
<comment type="subcellular location">
    <subcellularLocation>
        <location evidence="1">Cell membrane</location>
        <topology evidence="1">Single-pass type I membrane protein</topology>
    </subcellularLocation>
</comment>
<evidence type="ECO:0008006" key="14">
    <source>
        <dbReference type="Google" id="ProtNLM"/>
    </source>
</evidence>